<dbReference type="PANTHER" id="PTHR35401:SF1">
    <property type="entry name" value="CYTOPLASMIC PROTEIN"/>
    <property type="match status" value="1"/>
</dbReference>
<evidence type="ECO:0000256" key="3">
    <source>
        <dbReference type="ARBA" id="ARBA00023015"/>
    </source>
</evidence>
<proteinExistence type="inferred from homology"/>
<name>A0ABT9I6B9_9ACTN</name>
<keyword evidence="8" id="KW-1185">Reference proteome</keyword>
<accession>A0ABT9I6B9</accession>
<dbReference type="RefSeq" id="WP_305997887.1">
    <property type="nucleotide sequence ID" value="NZ_JASNFN010000001.1"/>
</dbReference>
<keyword evidence="5" id="KW-0804">Transcription</keyword>
<gene>
    <name evidence="7" type="ORF">QOZ88_00520</name>
</gene>
<dbReference type="InterPro" id="IPR010985">
    <property type="entry name" value="Ribbon_hlx_hlx"/>
</dbReference>
<dbReference type="EMBL" id="JASNFN010000001">
    <property type="protein sequence ID" value="MDP5181110.1"/>
    <property type="molecule type" value="Genomic_DNA"/>
</dbReference>
<sequence>MAAAEVINMRTEPEVKEQLRVAAELSKVSLSKFVLDAASARADEVLADLRSTALPEEFFDEFFAAINEPAPEALAALTERQRPYRRR</sequence>
<keyword evidence="4" id="KW-0238">DNA-binding</keyword>
<comment type="caution">
    <text evidence="7">The sequence shown here is derived from an EMBL/GenBank/DDBJ whole genome shotgun (WGS) entry which is preliminary data.</text>
</comment>
<evidence type="ECO:0000313" key="8">
    <source>
        <dbReference type="Proteomes" id="UP001233673"/>
    </source>
</evidence>
<evidence type="ECO:0000256" key="4">
    <source>
        <dbReference type="ARBA" id="ARBA00023125"/>
    </source>
</evidence>
<evidence type="ECO:0000256" key="1">
    <source>
        <dbReference type="ARBA" id="ARBA00022491"/>
    </source>
</evidence>
<dbReference type="SUPFAM" id="SSF47598">
    <property type="entry name" value="Ribbon-helix-helix"/>
    <property type="match status" value="1"/>
</dbReference>
<protein>
    <submittedName>
        <fullName evidence="7">DUF1778 domain-containing protein</fullName>
    </submittedName>
</protein>
<evidence type="ECO:0000256" key="5">
    <source>
        <dbReference type="ARBA" id="ARBA00023163"/>
    </source>
</evidence>
<keyword evidence="1" id="KW-0678">Repressor</keyword>
<organism evidence="7 8">
    <name type="scientific">Blastococcus carthaginiensis</name>
    <dbReference type="NCBI Taxonomy" id="3050034"/>
    <lineage>
        <taxon>Bacteria</taxon>
        <taxon>Bacillati</taxon>
        <taxon>Actinomycetota</taxon>
        <taxon>Actinomycetes</taxon>
        <taxon>Geodermatophilales</taxon>
        <taxon>Geodermatophilaceae</taxon>
        <taxon>Blastococcus</taxon>
    </lineage>
</organism>
<dbReference type="Gene3D" id="1.20.5.780">
    <property type="entry name" value="Single helix bin"/>
    <property type="match status" value="1"/>
</dbReference>
<evidence type="ECO:0000313" key="7">
    <source>
        <dbReference type="EMBL" id="MDP5181110.1"/>
    </source>
</evidence>
<keyword evidence="2" id="KW-1277">Toxin-antitoxin system</keyword>
<dbReference type="InterPro" id="IPR014795">
    <property type="entry name" value="TacA_1-like"/>
</dbReference>
<dbReference type="Proteomes" id="UP001233673">
    <property type="component" value="Unassembled WGS sequence"/>
</dbReference>
<comment type="similarity">
    <text evidence="6">Belongs to the TacA antitoxin family.</text>
</comment>
<keyword evidence="3" id="KW-0805">Transcription regulation</keyword>
<reference evidence="8" key="1">
    <citation type="submission" date="2023-05" db="EMBL/GenBank/DDBJ databases">
        <title>Draft genome of Pseudofrankia sp. BMG5.37.</title>
        <authorList>
            <person name="Gtari M."/>
            <person name="Ghodhbane F."/>
            <person name="Sbissi I."/>
        </authorList>
    </citation>
    <scope>NUCLEOTIDE SEQUENCE [LARGE SCALE GENOMIC DNA]</scope>
    <source>
        <strain evidence="8">BMG 814</strain>
    </source>
</reference>
<dbReference type="Pfam" id="PF08681">
    <property type="entry name" value="TacA1"/>
    <property type="match status" value="1"/>
</dbReference>
<evidence type="ECO:0000256" key="2">
    <source>
        <dbReference type="ARBA" id="ARBA00022649"/>
    </source>
</evidence>
<evidence type="ECO:0000256" key="6">
    <source>
        <dbReference type="ARBA" id="ARBA00049988"/>
    </source>
</evidence>
<dbReference type="PANTHER" id="PTHR35401">
    <property type="entry name" value="COPG FAMILY HELIX-TURN-HELIX PROTEIN-RELATED-RELATED"/>
    <property type="match status" value="1"/>
</dbReference>